<dbReference type="OMA" id="HHIGETM"/>
<dbReference type="eggNOG" id="ENOG502SQ0U">
    <property type="taxonomic scope" value="Eukaryota"/>
</dbReference>
<sequence>MATIHVGTLAYAYQVVDSAGPTDLLCSANKSALQAVAKYGPIDEEIISRAPQFIFHQIGVNRDPVLLGSSNVMIVPTTTVDECPEVDILLVPGPYLGNFELNPKHAELIRRHVASGKLLWSTCTGASVVASTGVLDGKRATVNNVEYNWVRKRWPKVNWTREKKWIIDGNIWTGSGACAATDMVAFWLKETYGLDVLIQASNSLDYEPRDADGLYTIFPERFDSKGNKISTHVFRYHDEE</sequence>
<proteinExistence type="predicted"/>
<evidence type="ECO:0000313" key="2">
    <source>
        <dbReference type="EMBL" id="EHK21851.1"/>
    </source>
</evidence>
<keyword evidence="3" id="KW-1185">Reference proteome</keyword>
<organism evidence="2 3">
    <name type="scientific">Hypocrea virens (strain Gv29-8 / FGSC 10586)</name>
    <name type="common">Gliocladium virens</name>
    <name type="synonym">Trichoderma virens</name>
    <dbReference type="NCBI Taxonomy" id="413071"/>
    <lineage>
        <taxon>Eukaryota</taxon>
        <taxon>Fungi</taxon>
        <taxon>Dikarya</taxon>
        <taxon>Ascomycota</taxon>
        <taxon>Pezizomycotina</taxon>
        <taxon>Sordariomycetes</taxon>
        <taxon>Hypocreomycetidae</taxon>
        <taxon>Hypocreales</taxon>
        <taxon>Hypocreaceae</taxon>
        <taxon>Trichoderma</taxon>
    </lineage>
</organism>
<feature type="domain" description="DJ-1/PfpI" evidence="1">
    <location>
        <begin position="58"/>
        <end position="184"/>
    </location>
</feature>
<dbReference type="Pfam" id="PF01965">
    <property type="entry name" value="DJ-1_PfpI"/>
    <property type="match status" value="1"/>
</dbReference>
<protein>
    <recommendedName>
        <fullName evidence="1">DJ-1/PfpI domain-containing protein</fullName>
    </recommendedName>
</protein>
<dbReference type="InterPro" id="IPR029062">
    <property type="entry name" value="Class_I_gatase-like"/>
</dbReference>
<dbReference type="InterPro" id="IPR002818">
    <property type="entry name" value="DJ-1/PfpI"/>
</dbReference>
<comment type="caution">
    <text evidence="2">The sequence shown here is derived from an EMBL/GenBank/DDBJ whole genome shotgun (WGS) entry which is preliminary data.</text>
</comment>
<dbReference type="InterPro" id="IPR052158">
    <property type="entry name" value="INH-QAR"/>
</dbReference>
<dbReference type="STRING" id="413071.G9MUL0"/>
<dbReference type="PANTHER" id="PTHR43130:SF7">
    <property type="entry name" value="DJ-1_PFPI DOMAIN-CONTAINING PROTEIN"/>
    <property type="match status" value="1"/>
</dbReference>
<name>G9MUL0_HYPVG</name>
<dbReference type="Gene3D" id="3.40.50.880">
    <property type="match status" value="1"/>
</dbReference>
<dbReference type="EMBL" id="ABDF02000059">
    <property type="protein sequence ID" value="EHK21851.1"/>
    <property type="molecule type" value="Genomic_DNA"/>
</dbReference>
<dbReference type="RefSeq" id="XP_013956045.1">
    <property type="nucleotide sequence ID" value="XM_014100570.1"/>
</dbReference>
<gene>
    <name evidence="2" type="ORF">TRIVIDRAFT_59945</name>
</gene>
<dbReference type="Proteomes" id="UP000007115">
    <property type="component" value="Unassembled WGS sequence"/>
</dbReference>
<reference evidence="2 3" key="1">
    <citation type="journal article" date="2011" name="Genome Biol.">
        <title>Comparative genome sequence analysis underscores mycoparasitism as the ancestral life style of Trichoderma.</title>
        <authorList>
            <person name="Kubicek C.P."/>
            <person name="Herrera-Estrella A."/>
            <person name="Seidl-Seiboth V."/>
            <person name="Martinez D.A."/>
            <person name="Druzhinina I.S."/>
            <person name="Thon M."/>
            <person name="Zeilinger S."/>
            <person name="Casas-Flores S."/>
            <person name="Horwitz B.A."/>
            <person name="Mukherjee P.K."/>
            <person name="Mukherjee M."/>
            <person name="Kredics L."/>
            <person name="Alcaraz L.D."/>
            <person name="Aerts A."/>
            <person name="Antal Z."/>
            <person name="Atanasova L."/>
            <person name="Cervantes-Badillo M.G."/>
            <person name="Challacombe J."/>
            <person name="Chertkov O."/>
            <person name="McCluskey K."/>
            <person name="Coulpier F."/>
            <person name="Deshpande N."/>
            <person name="von Doehren H."/>
            <person name="Ebbole D.J."/>
            <person name="Esquivel-Naranjo E.U."/>
            <person name="Fekete E."/>
            <person name="Flipphi M."/>
            <person name="Glaser F."/>
            <person name="Gomez-Rodriguez E.Y."/>
            <person name="Gruber S."/>
            <person name="Han C."/>
            <person name="Henrissat B."/>
            <person name="Hermosa R."/>
            <person name="Hernandez-Onate M."/>
            <person name="Karaffa L."/>
            <person name="Kosti I."/>
            <person name="Le Crom S."/>
            <person name="Lindquist E."/>
            <person name="Lucas S."/>
            <person name="Luebeck M."/>
            <person name="Luebeck P.S."/>
            <person name="Margeot A."/>
            <person name="Metz B."/>
            <person name="Misra M."/>
            <person name="Nevalainen H."/>
            <person name="Omann M."/>
            <person name="Packer N."/>
            <person name="Perrone G."/>
            <person name="Uresti-Rivera E.E."/>
            <person name="Salamov A."/>
            <person name="Schmoll M."/>
            <person name="Seiboth B."/>
            <person name="Shapiro H."/>
            <person name="Sukno S."/>
            <person name="Tamayo-Ramos J.A."/>
            <person name="Tisch D."/>
            <person name="Wiest A."/>
            <person name="Wilkinson H.H."/>
            <person name="Zhang M."/>
            <person name="Coutinho P.M."/>
            <person name="Kenerley C.M."/>
            <person name="Monte E."/>
            <person name="Baker S.E."/>
            <person name="Grigoriev I.V."/>
        </authorList>
    </citation>
    <scope>NUCLEOTIDE SEQUENCE [LARGE SCALE GENOMIC DNA]</scope>
    <source>
        <strain evidence="3">Gv29-8 / FGSC 10586</strain>
    </source>
</reference>
<evidence type="ECO:0000313" key="3">
    <source>
        <dbReference type="Proteomes" id="UP000007115"/>
    </source>
</evidence>
<dbReference type="OrthoDB" id="543156at2759"/>
<evidence type="ECO:0000259" key="1">
    <source>
        <dbReference type="Pfam" id="PF01965"/>
    </source>
</evidence>
<dbReference type="GeneID" id="25796007"/>
<accession>G9MUL0</accession>
<dbReference type="VEuPathDB" id="FungiDB:TRIVIDRAFT_59945"/>
<dbReference type="HOGENOM" id="CLU_000445_44_8_1"/>
<dbReference type="AlphaFoldDB" id="G9MUL0"/>
<dbReference type="SUPFAM" id="SSF52317">
    <property type="entry name" value="Class I glutamine amidotransferase-like"/>
    <property type="match status" value="1"/>
</dbReference>
<dbReference type="InParanoid" id="G9MUL0"/>
<dbReference type="PANTHER" id="PTHR43130">
    <property type="entry name" value="ARAC-FAMILY TRANSCRIPTIONAL REGULATOR"/>
    <property type="match status" value="1"/>
</dbReference>